<dbReference type="InterPro" id="IPR015870">
    <property type="entry name" value="UDP-acyl_N-AcGlcN_deAcase_N"/>
</dbReference>
<dbReference type="PANTHER" id="PTHR33694">
    <property type="entry name" value="UDP-3-O-ACYL-N-ACETYLGLUCOSAMINE DEACETYLASE 1, MITOCHONDRIAL-RELATED"/>
    <property type="match status" value="1"/>
</dbReference>
<evidence type="ECO:0000256" key="4">
    <source>
        <dbReference type="ARBA" id="ARBA00005002"/>
    </source>
</evidence>
<dbReference type="Pfam" id="PF07977">
    <property type="entry name" value="FabA"/>
    <property type="match status" value="1"/>
</dbReference>
<dbReference type="GO" id="GO:0009245">
    <property type="term" value="P:lipid A biosynthetic process"/>
    <property type="evidence" value="ECO:0007669"/>
    <property type="project" value="UniProtKB-UniRule"/>
</dbReference>
<gene>
    <name evidence="16" type="primary">fabZ</name>
    <name evidence="15" type="synonym">lpxC</name>
    <name evidence="17" type="ORF">E6K73_11555</name>
</gene>
<evidence type="ECO:0000256" key="11">
    <source>
        <dbReference type="ARBA" id="ARBA00023098"/>
    </source>
</evidence>
<dbReference type="GO" id="GO:0019171">
    <property type="term" value="F:(3R)-hydroxyacyl-[acyl-carrier-protein] dehydratase activity"/>
    <property type="evidence" value="ECO:0007669"/>
    <property type="project" value="UniProtKB-EC"/>
</dbReference>
<comment type="function">
    <text evidence="14 16">Involved in unsaturated fatty acids biosynthesis. Catalyzes the dehydration of short chain beta-hydroxyacyl-ACPs and long chain saturated and unsaturated beta-hydroxyacyl-ACPs.</text>
</comment>
<keyword evidence="7 15" id="KW-0441">Lipid A biosynthesis</keyword>
<dbReference type="SUPFAM" id="SSF54637">
    <property type="entry name" value="Thioesterase/thiol ester dehydrase-isomerase"/>
    <property type="match status" value="1"/>
</dbReference>
<comment type="similarity">
    <text evidence="15">Belongs to the LpxC family.</text>
</comment>
<evidence type="ECO:0000256" key="12">
    <source>
        <dbReference type="ARBA" id="ARBA00023239"/>
    </source>
</evidence>
<dbReference type="GO" id="GO:0046872">
    <property type="term" value="F:metal ion binding"/>
    <property type="evidence" value="ECO:0007669"/>
    <property type="project" value="UniProtKB-KW"/>
</dbReference>
<dbReference type="EC" id="3.5.1.108" evidence="15"/>
<organism evidence="17 18">
    <name type="scientific">Eiseniibacteriota bacterium</name>
    <dbReference type="NCBI Taxonomy" id="2212470"/>
    <lineage>
        <taxon>Bacteria</taxon>
        <taxon>Candidatus Eiseniibacteriota</taxon>
    </lineage>
</organism>
<comment type="similarity">
    <text evidence="16">Belongs to the thioester dehydratase family. FabZ subfamily.</text>
</comment>
<keyword evidence="11 15" id="KW-0443">Lipid metabolism</keyword>
<keyword evidence="9 15" id="KW-0378">Hydrolase</keyword>
<comment type="subcellular location">
    <subcellularLocation>
        <location evidence="3 16">Cytoplasm</location>
    </subcellularLocation>
</comment>
<dbReference type="NCBIfam" id="NF000582">
    <property type="entry name" value="PRK00006.1"/>
    <property type="match status" value="1"/>
</dbReference>
<proteinExistence type="inferred from homology"/>
<evidence type="ECO:0000256" key="13">
    <source>
        <dbReference type="ARBA" id="ARBA00024535"/>
    </source>
</evidence>
<evidence type="ECO:0000256" key="16">
    <source>
        <dbReference type="HAMAP-Rule" id="MF_00406"/>
    </source>
</evidence>
<keyword evidence="10 15" id="KW-0862">Zinc</keyword>
<dbReference type="GO" id="GO:0016020">
    <property type="term" value="C:membrane"/>
    <property type="evidence" value="ECO:0007669"/>
    <property type="project" value="GOC"/>
</dbReference>
<sequence length="440" mass="48633">MKGKMQRTLARPVSFEGVGLHTGVRGAVTFRPAPAGSGVHFVRLDLPGRPVVQVRPENAVFDPKAARRTILEQNGVQVHTMEHLLAAVAGLSIDNLVIETSTMEIPEPADGSAAPIARMLVEAGFEKQDLPRRHIKVTKPVHWEENGAHLSAVPYDGLKITFTIDYDHPLVGRQTLSLDIDDHTFLNEVAPARTFVLERDLESLRQAGWIKGGCLENAVVIGEKGILNQEPLRYPDEFVRHKILDLLGDLFLLGGPLLGHVSAYRSGHQGHVAFVRHLKNTLPLPGRRPGGTPEEWDITAIMDIIPHRYPFLLVDRITRIEEGHSIEGIKNVTINEPFFQGHFPGHPIMPAVLILEAMAQVGGFLLLNSVDDPNHKLMYFMGIDGARFRRPVTPGDQVRFKLTLLKLKGGTSKMRGEAFVDDQLVAEAELLATVVDKRPS</sequence>
<feature type="binding site" evidence="15">
    <location>
        <position position="245"/>
    </location>
    <ligand>
        <name>Zn(2+)</name>
        <dbReference type="ChEBI" id="CHEBI:29105"/>
    </ligand>
</feature>
<dbReference type="GO" id="GO:0005737">
    <property type="term" value="C:cytoplasm"/>
    <property type="evidence" value="ECO:0007669"/>
    <property type="project" value="UniProtKB-SubCell"/>
</dbReference>
<dbReference type="Gene3D" id="3.30.1700.10">
    <property type="entry name" value="lpxc deacetylase, domain 2"/>
    <property type="match status" value="1"/>
</dbReference>
<dbReference type="InterPro" id="IPR011334">
    <property type="entry name" value="UDP-acyl_GlcNac_deAcase_C"/>
</dbReference>
<evidence type="ECO:0000256" key="2">
    <source>
        <dbReference type="ARBA" id="ARBA00002923"/>
    </source>
</evidence>
<keyword evidence="6 15" id="KW-0444">Lipid biosynthesis</keyword>
<dbReference type="HAMAP" id="MF_00406">
    <property type="entry name" value="FabZ"/>
    <property type="match status" value="1"/>
</dbReference>
<evidence type="ECO:0000256" key="8">
    <source>
        <dbReference type="ARBA" id="ARBA00022723"/>
    </source>
</evidence>
<evidence type="ECO:0000256" key="9">
    <source>
        <dbReference type="ARBA" id="ARBA00022801"/>
    </source>
</evidence>
<comment type="cofactor">
    <cofactor evidence="1 15">
        <name>Zn(2+)</name>
        <dbReference type="ChEBI" id="CHEBI:29105"/>
    </cofactor>
</comment>
<dbReference type="EC" id="4.2.1.59" evidence="16"/>
<dbReference type="HAMAP" id="MF_00388">
    <property type="entry name" value="LpxC"/>
    <property type="match status" value="1"/>
</dbReference>
<evidence type="ECO:0000256" key="1">
    <source>
        <dbReference type="ARBA" id="ARBA00001947"/>
    </source>
</evidence>
<dbReference type="Proteomes" id="UP000320184">
    <property type="component" value="Unassembled WGS sequence"/>
</dbReference>
<protein>
    <recommendedName>
        <fullName evidence="15 16">Multifunctional fusion protein</fullName>
    </recommendedName>
    <domain>
        <recommendedName>
            <fullName evidence="16">3-hydroxyacyl-[acyl-carrier-protein] dehydratase FabZ</fullName>
            <ecNumber evidence="16">4.2.1.59</ecNumber>
        </recommendedName>
        <alternativeName>
            <fullName evidence="16">(3R)-hydroxymyristoyl-[acyl-carrier-protein] dehydratase</fullName>
        </alternativeName>
        <alternativeName>
            <fullName evidence="16">Beta-hydroxyacyl-ACP dehydratase</fullName>
            <shortName evidence="16">(3R)-hydroxymyristoyl-ACP dehydrase</shortName>
        </alternativeName>
    </domain>
    <domain>
        <recommendedName>
            <fullName evidence="15">UDP-3-O-acyl-N-acetylglucosamine deacetylase</fullName>
            <shortName evidence="15">UDP-3-O-acyl-GlcNAc deacetylase</shortName>
            <ecNumber evidence="15">3.5.1.108</ecNumber>
        </recommendedName>
        <alternativeName>
            <fullName evidence="15">UDP-3-O-[R-3-hydroxymyristoyl]-N-acetylglucosamine deacetylase</fullName>
        </alternativeName>
    </domain>
</protein>
<comment type="catalytic activity">
    <reaction evidence="13 15">
        <text>a UDP-3-O-[(3R)-3-hydroxyacyl]-N-acetyl-alpha-D-glucosamine + H2O = a UDP-3-O-[(3R)-3-hydroxyacyl]-alpha-D-glucosamine + acetate</text>
        <dbReference type="Rhea" id="RHEA:67816"/>
        <dbReference type="ChEBI" id="CHEBI:15377"/>
        <dbReference type="ChEBI" id="CHEBI:30089"/>
        <dbReference type="ChEBI" id="CHEBI:137740"/>
        <dbReference type="ChEBI" id="CHEBI:173225"/>
        <dbReference type="EC" id="3.5.1.108"/>
    </reaction>
</comment>
<dbReference type="SUPFAM" id="SSF54211">
    <property type="entry name" value="Ribosomal protein S5 domain 2-like"/>
    <property type="match status" value="2"/>
</dbReference>
<feature type="active site" description="Proton donor" evidence="15">
    <location>
        <position position="268"/>
    </location>
</feature>
<evidence type="ECO:0000256" key="7">
    <source>
        <dbReference type="ARBA" id="ARBA00022556"/>
    </source>
</evidence>
<dbReference type="Gene3D" id="3.10.129.10">
    <property type="entry name" value="Hotdog Thioesterase"/>
    <property type="match status" value="1"/>
</dbReference>
<comment type="pathway">
    <text evidence="4 15">Glycolipid biosynthesis; lipid IV(A) biosynthesis; lipid IV(A) from (3R)-3-hydroxytetradecanoyl-[acyl-carrier-protein] and UDP-N-acetyl-alpha-D-glucosamine: step 2/6.</text>
</comment>
<dbReference type="PANTHER" id="PTHR33694:SF1">
    <property type="entry name" value="UDP-3-O-ACYL-N-ACETYLGLUCOSAMINE DEACETYLASE 1, MITOCHONDRIAL-RELATED"/>
    <property type="match status" value="1"/>
</dbReference>
<comment type="catalytic activity">
    <reaction evidence="16">
        <text>a (3R)-hydroxyacyl-[ACP] = a (2E)-enoyl-[ACP] + H2O</text>
        <dbReference type="Rhea" id="RHEA:13097"/>
        <dbReference type="Rhea" id="RHEA-COMP:9925"/>
        <dbReference type="Rhea" id="RHEA-COMP:9945"/>
        <dbReference type="ChEBI" id="CHEBI:15377"/>
        <dbReference type="ChEBI" id="CHEBI:78784"/>
        <dbReference type="ChEBI" id="CHEBI:78827"/>
        <dbReference type="EC" id="4.2.1.59"/>
    </reaction>
</comment>
<evidence type="ECO:0000256" key="3">
    <source>
        <dbReference type="ARBA" id="ARBA00004496"/>
    </source>
</evidence>
<dbReference type="GO" id="GO:0103117">
    <property type="term" value="F:UDP-3-O-acyl-N-acetylglucosamine deacetylase activity"/>
    <property type="evidence" value="ECO:0007669"/>
    <property type="project" value="UniProtKB-UniRule"/>
</dbReference>
<evidence type="ECO:0000256" key="5">
    <source>
        <dbReference type="ARBA" id="ARBA00022490"/>
    </source>
</evidence>
<dbReference type="InterPro" id="IPR004463">
    <property type="entry name" value="UDP-acyl_GlcNac_deAcase"/>
</dbReference>
<evidence type="ECO:0000256" key="10">
    <source>
        <dbReference type="ARBA" id="ARBA00022833"/>
    </source>
</evidence>
<feature type="binding site" evidence="15">
    <location>
        <position position="241"/>
    </location>
    <ligand>
        <name>Zn(2+)</name>
        <dbReference type="ChEBI" id="CHEBI:29105"/>
    </ligand>
</feature>
<evidence type="ECO:0000313" key="18">
    <source>
        <dbReference type="Proteomes" id="UP000320184"/>
    </source>
</evidence>
<keyword evidence="12 16" id="KW-0456">Lyase</keyword>
<dbReference type="InterPro" id="IPR010084">
    <property type="entry name" value="FabZ"/>
</dbReference>
<keyword evidence="5 16" id="KW-0963">Cytoplasm</keyword>
<keyword evidence="8 15" id="KW-0479">Metal-binding</keyword>
<feature type="active site" evidence="16">
    <location>
        <position position="342"/>
    </location>
</feature>
<dbReference type="AlphaFoldDB" id="A0A538SB67"/>
<evidence type="ECO:0000256" key="15">
    <source>
        <dbReference type="HAMAP-Rule" id="MF_00388"/>
    </source>
</evidence>
<dbReference type="InterPro" id="IPR020568">
    <property type="entry name" value="Ribosomal_Su5_D2-typ_SF"/>
</dbReference>
<dbReference type="InterPro" id="IPR029069">
    <property type="entry name" value="HotDog_dom_sf"/>
</dbReference>
<feature type="binding site" evidence="15">
    <location>
        <position position="83"/>
    </location>
    <ligand>
        <name>Zn(2+)</name>
        <dbReference type="ChEBI" id="CHEBI:29105"/>
    </ligand>
</feature>
<dbReference type="GO" id="GO:0006633">
    <property type="term" value="P:fatty acid biosynthetic process"/>
    <property type="evidence" value="ECO:0007669"/>
    <property type="project" value="UniProtKB-UniRule"/>
</dbReference>
<dbReference type="EMBL" id="VBOT01000136">
    <property type="protein sequence ID" value="TMQ48622.1"/>
    <property type="molecule type" value="Genomic_DNA"/>
</dbReference>
<dbReference type="FunFam" id="3.10.129.10:FF:000001">
    <property type="entry name" value="3-hydroxyacyl-[acyl-carrier-protein] dehydratase FabZ"/>
    <property type="match status" value="1"/>
</dbReference>
<comment type="caution">
    <text evidence="17">The sequence shown here is derived from an EMBL/GenBank/DDBJ whole genome shotgun (WGS) entry which is preliminary data.</text>
</comment>
<evidence type="ECO:0000256" key="14">
    <source>
        <dbReference type="ARBA" id="ARBA00025049"/>
    </source>
</evidence>
<dbReference type="InterPro" id="IPR013114">
    <property type="entry name" value="FabA_FabZ"/>
</dbReference>
<name>A0A538SB67_UNCEI</name>
<reference evidence="17 18" key="1">
    <citation type="journal article" date="2019" name="Nat. Microbiol.">
        <title>Mediterranean grassland soil C-N compound turnover is dependent on rainfall and depth, and is mediated by genomically divergent microorganisms.</title>
        <authorList>
            <person name="Diamond S."/>
            <person name="Andeer P.F."/>
            <person name="Li Z."/>
            <person name="Crits-Christoph A."/>
            <person name="Burstein D."/>
            <person name="Anantharaman K."/>
            <person name="Lane K.R."/>
            <person name="Thomas B.C."/>
            <person name="Pan C."/>
            <person name="Northen T.R."/>
            <person name="Banfield J.F."/>
        </authorList>
    </citation>
    <scope>NUCLEOTIDE SEQUENCE [LARGE SCALE GENOMIC DNA]</scope>
    <source>
        <strain evidence="17">WS_3</strain>
    </source>
</reference>
<evidence type="ECO:0000256" key="6">
    <source>
        <dbReference type="ARBA" id="ARBA00022516"/>
    </source>
</evidence>
<accession>A0A538SB67</accession>
<dbReference type="NCBIfam" id="NF009667">
    <property type="entry name" value="PRK13188.1"/>
    <property type="match status" value="1"/>
</dbReference>
<dbReference type="CDD" id="cd01288">
    <property type="entry name" value="FabZ"/>
    <property type="match status" value="1"/>
</dbReference>
<dbReference type="NCBIfam" id="TIGR01750">
    <property type="entry name" value="fabZ"/>
    <property type="match status" value="1"/>
</dbReference>
<evidence type="ECO:0000313" key="17">
    <source>
        <dbReference type="EMBL" id="TMQ48622.1"/>
    </source>
</evidence>
<dbReference type="Pfam" id="PF03331">
    <property type="entry name" value="LpxC"/>
    <property type="match status" value="1"/>
</dbReference>
<comment type="function">
    <text evidence="2 15">Catalyzes the hydrolysis of UDP-3-O-myristoyl-N-acetylglucosamine to form UDP-3-O-myristoylglucosamine and acetate, the committed step in lipid A biosynthesis.</text>
</comment>
<dbReference type="NCBIfam" id="TIGR00325">
    <property type="entry name" value="lpxC"/>
    <property type="match status" value="1"/>
</dbReference>
<dbReference type="UniPathway" id="UPA00359">
    <property type="reaction ID" value="UER00478"/>
</dbReference>
<dbReference type="Gene3D" id="3.30.230.20">
    <property type="entry name" value="lpxc deacetylase, domain 1"/>
    <property type="match status" value="1"/>
</dbReference>